<organism evidence="1 2">
    <name type="scientific">Angomonas deanei</name>
    <dbReference type="NCBI Taxonomy" id="59799"/>
    <lineage>
        <taxon>Eukaryota</taxon>
        <taxon>Discoba</taxon>
        <taxon>Euglenozoa</taxon>
        <taxon>Kinetoplastea</taxon>
        <taxon>Metakinetoplastina</taxon>
        <taxon>Trypanosomatida</taxon>
        <taxon>Trypanosomatidae</taxon>
        <taxon>Strigomonadinae</taxon>
        <taxon>Angomonas</taxon>
    </lineage>
</organism>
<dbReference type="AlphaFoldDB" id="A0A7G2C204"/>
<dbReference type="Proteomes" id="UP000515908">
    <property type="component" value="Chromosome 02"/>
</dbReference>
<dbReference type="EMBL" id="LR877146">
    <property type="protein sequence ID" value="CAD2213760.1"/>
    <property type="molecule type" value="Genomic_DNA"/>
</dbReference>
<name>A0A7G2C204_9TRYP</name>
<proteinExistence type="predicted"/>
<evidence type="ECO:0000313" key="1">
    <source>
        <dbReference type="EMBL" id="CAD2213760.1"/>
    </source>
</evidence>
<evidence type="ECO:0000313" key="2">
    <source>
        <dbReference type="Proteomes" id="UP000515908"/>
    </source>
</evidence>
<sequence length="473" mass="52819">MGNKASSSSTRTVSPAVKSFLDPLERLSHVERIRHLLDVGKKCVTEPPYTAPATDVPAVELLQMLSSSGVHYHRLMATFALRGAAEKLVHTNDNAVMVSMKDICYTLLNDSCKDIQVNCLRPAVYLSTADELQKILSELPVCLLDDFCHVLLKKRPAEAQPLLDAFLPRTTASRRRWVLAKYASETVLEATPAVKEGVLYWPPLALHQLTVAQPNWVTSHFTALAAQTPADALHPLPLRTALRTVMLALGDGDRKEQLQKGLALVQAELPRSATCKKEINEVLRVYVKKAPVALDAVEYVVANKAVYHGLVSLSFSRAGWKVLVTRLDLVAELVKMDALPELFDWGFFHLPKEVRRFLYQNYRPKMLNSADNMIPINLIEHLPDEADRHTEARHAWAQPALKTDPYEHMGCLSLLPFDEAKEKEKNTLPTPNQNTDSAWRTCYPALLVCSRPSTATCSTVCSAKTSKTPFRKR</sequence>
<protein>
    <submittedName>
        <fullName evidence="1">Uncharacterized protein</fullName>
    </submittedName>
</protein>
<accession>A0A7G2C204</accession>
<keyword evidence="2" id="KW-1185">Reference proteome</keyword>
<reference evidence="1 2" key="1">
    <citation type="submission" date="2020-08" db="EMBL/GenBank/DDBJ databases">
        <authorList>
            <person name="Newling K."/>
            <person name="Davey J."/>
            <person name="Forrester S."/>
        </authorList>
    </citation>
    <scope>NUCLEOTIDE SEQUENCE [LARGE SCALE GENOMIC DNA]</scope>
    <source>
        <strain evidence="2">Crithidia deanei Carvalho (ATCC PRA-265)</strain>
    </source>
</reference>
<dbReference type="VEuPathDB" id="TriTrypDB:ADEAN_000120300"/>
<gene>
    <name evidence="1" type="ORF">ADEAN_000120300</name>
</gene>